<dbReference type="EMBL" id="CM044702">
    <property type="protein sequence ID" value="KAI5676330.1"/>
    <property type="molecule type" value="Genomic_DNA"/>
</dbReference>
<evidence type="ECO:0000313" key="1">
    <source>
        <dbReference type="EMBL" id="KAI5676330.1"/>
    </source>
</evidence>
<protein>
    <submittedName>
        <fullName evidence="1">Uncharacterized protein</fullName>
    </submittedName>
</protein>
<reference evidence="2" key="1">
    <citation type="journal article" date="2023" name="Nat. Plants">
        <title>Single-cell RNA sequencing provides a high-resolution roadmap for understanding the multicellular compartmentation of specialized metabolism.</title>
        <authorList>
            <person name="Sun S."/>
            <person name="Shen X."/>
            <person name="Li Y."/>
            <person name="Li Y."/>
            <person name="Wang S."/>
            <person name="Li R."/>
            <person name="Zhang H."/>
            <person name="Shen G."/>
            <person name="Guo B."/>
            <person name="Wei J."/>
            <person name="Xu J."/>
            <person name="St-Pierre B."/>
            <person name="Chen S."/>
            <person name="Sun C."/>
        </authorList>
    </citation>
    <scope>NUCLEOTIDE SEQUENCE [LARGE SCALE GENOMIC DNA]</scope>
</reference>
<proteinExistence type="predicted"/>
<sequence length="169" mass="18490">MFCNAEILGLRDNVLDMNSTDFDETLAVNILGSALAIKHSARAMVERKIRGSIISTASIEATLVCAAPIEIRVNCISHYGIATPMVMNAFGVEKDEVNRRLEMNQNLKGELLSTKNIVEATLFLASDESAYISGHNLAVDGVLTSKMMTALAKFKFMTSGERNYLEVNL</sequence>
<gene>
    <name evidence="1" type="ORF">M9H77_07280</name>
</gene>
<comment type="caution">
    <text evidence="1">The sequence shown here is derived from an EMBL/GenBank/DDBJ whole genome shotgun (WGS) entry which is preliminary data.</text>
</comment>
<dbReference type="Proteomes" id="UP001060085">
    <property type="component" value="Linkage Group LG02"/>
</dbReference>
<organism evidence="1 2">
    <name type="scientific">Catharanthus roseus</name>
    <name type="common">Madagascar periwinkle</name>
    <name type="synonym">Vinca rosea</name>
    <dbReference type="NCBI Taxonomy" id="4058"/>
    <lineage>
        <taxon>Eukaryota</taxon>
        <taxon>Viridiplantae</taxon>
        <taxon>Streptophyta</taxon>
        <taxon>Embryophyta</taxon>
        <taxon>Tracheophyta</taxon>
        <taxon>Spermatophyta</taxon>
        <taxon>Magnoliopsida</taxon>
        <taxon>eudicotyledons</taxon>
        <taxon>Gunneridae</taxon>
        <taxon>Pentapetalae</taxon>
        <taxon>asterids</taxon>
        <taxon>lamiids</taxon>
        <taxon>Gentianales</taxon>
        <taxon>Apocynaceae</taxon>
        <taxon>Rauvolfioideae</taxon>
        <taxon>Vinceae</taxon>
        <taxon>Catharanthinae</taxon>
        <taxon>Catharanthus</taxon>
    </lineage>
</organism>
<keyword evidence="2" id="KW-1185">Reference proteome</keyword>
<accession>A0ACC0BUI1</accession>
<evidence type="ECO:0000313" key="2">
    <source>
        <dbReference type="Proteomes" id="UP001060085"/>
    </source>
</evidence>
<name>A0ACC0BUI1_CATRO</name>